<organism evidence="3 4">
    <name type="scientific">Candidatus Collierbacteria bacterium GW2011_GWE1_46_18</name>
    <dbReference type="NCBI Taxonomy" id="1618399"/>
    <lineage>
        <taxon>Bacteria</taxon>
        <taxon>Candidatus Collieribacteriota</taxon>
    </lineage>
</organism>
<dbReference type="PANTHER" id="PTHR42687:SF1">
    <property type="entry name" value="L-THREONINE 3-DEHYDROGENASE, MITOCHONDRIAL"/>
    <property type="match status" value="1"/>
</dbReference>
<dbReference type="InterPro" id="IPR001509">
    <property type="entry name" value="Epimerase_deHydtase"/>
</dbReference>
<protein>
    <recommendedName>
        <fullName evidence="2">NAD-dependent epimerase/dehydratase domain-containing protein</fullName>
    </recommendedName>
</protein>
<dbReference type="InterPro" id="IPR051225">
    <property type="entry name" value="NAD(P)_epim/dehydratase"/>
</dbReference>
<evidence type="ECO:0000259" key="2">
    <source>
        <dbReference type="Pfam" id="PF01370"/>
    </source>
</evidence>
<dbReference type="Pfam" id="PF01370">
    <property type="entry name" value="Epimerase"/>
    <property type="match status" value="1"/>
</dbReference>
<gene>
    <name evidence="3" type="ORF">UX41_C0003G0021</name>
</gene>
<dbReference type="GO" id="GO:0008743">
    <property type="term" value="F:L-threonine 3-dehydrogenase activity"/>
    <property type="evidence" value="ECO:0007669"/>
    <property type="project" value="TreeGrafter"/>
</dbReference>
<reference evidence="3" key="1">
    <citation type="journal article" date="2015" name="Nature">
        <title>rRNA introns, odd ribosomes, and small enigmatic genomes across a large radiation of phyla.</title>
        <authorList>
            <person name="Brown C.T."/>
            <person name="Hug L.A."/>
            <person name="Thomas B.C."/>
            <person name="Sharon I."/>
            <person name="Castelle C.J."/>
            <person name="Singh A."/>
            <person name="Wilkins M.J."/>
            <person name="Williams K.H."/>
            <person name="Banfield J.F."/>
        </authorList>
    </citation>
    <scope>NUCLEOTIDE SEQUENCE [LARGE SCALE GENOMIC DNA]</scope>
</reference>
<evidence type="ECO:0000313" key="4">
    <source>
        <dbReference type="Proteomes" id="UP000034510"/>
    </source>
</evidence>
<evidence type="ECO:0000313" key="3">
    <source>
        <dbReference type="EMBL" id="KKU30468.1"/>
    </source>
</evidence>
<feature type="domain" description="NAD-dependent epimerase/dehydratase" evidence="2">
    <location>
        <begin position="7"/>
        <end position="230"/>
    </location>
</feature>
<sequence>MNLMKRILVTGAFGQIGSELVPALQQKYGKDNVIAMDINTPESFDGILERFNIMDRNRLLEILVKYDIGTVYHLVSLLSARGEENPSVTWDINMAGLKSVLDFAIERKMNVFWPSSIAAFGPSSPRQDVPQHTIMEPTTMYGVTKVAGELLCRYYHIKYGVDIRCIRFPGIISWKQEPGGGTTDYAVAIFYEALKTGTYNCFVRPETVLPMVYMDDAINGILALMDANYDKVGGFHAYNMTALSFSAQ</sequence>
<dbReference type="GO" id="GO:0006567">
    <property type="term" value="P:L-threonine catabolic process"/>
    <property type="evidence" value="ECO:0007669"/>
    <property type="project" value="TreeGrafter"/>
</dbReference>
<dbReference type="PATRIC" id="fig|1618399.3.peg.117"/>
<accession>A0A0G1RKE1</accession>
<evidence type="ECO:0000256" key="1">
    <source>
        <dbReference type="ARBA" id="ARBA00007637"/>
    </source>
</evidence>
<dbReference type="PANTHER" id="PTHR42687">
    <property type="entry name" value="L-THREONINE 3-DEHYDROGENASE"/>
    <property type="match status" value="1"/>
</dbReference>
<proteinExistence type="inferred from homology"/>
<feature type="non-terminal residue" evidence="3">
    <location>
        <position position="248"/>
    </location>
</feature>
<dbReference type="EMBL" id="LCMC01000003">
    <property type="protein sequence ID" value="KKU30468.1"/>
    <property type="molecule type" value="Genomic_DNA"/>
</dbReference>
<name>A0A0G1RKE1_9BACT</name>
<comment type="similarity">
    <text evidence="1">Belongs to the NAD(P)-dependent epimerase/dehydratase family.</text>
</comment>
<dbReference type="SUPFAM" id="SSF51735">
    <property type="entry name" value="NAD(P)-binding Rossmann-fold domains"/>
    <property type="match status" value="1"/>
</dbReference>
<dbReference type="InterPro" id="IPR036291">
    <property type="entry name" value="NAD(P)-bd_dom_sf"/>
</dbReference>
<comment type="caution">
    <text evidence="3">The sequence shown here is derived from an EMBL/GenBank/DDBJ whole genome shotgun (WGS) entry which is preliminary data.</text>
</comment>
<dbReference type="AlphaFoldDB" id="A0A0G1RKE1"/>
<dbReference type="Gene3D" id="3.40.50.720">
    <property type="entry name" value="NAD(P)-binding Rossmann-like Domain"/>
    <property type="match status" value="1"/>
</dbReference>
<dbReference type="Proteomes" id="UP000034510">
    <property type="component" value="Unassembled WGS sequence"/>
</dbReference>